<dbReference type="InterPro" id="IPR029044">
    <property type="entry name" value="Nucleotide-diphossugar_trans"/>
</dbReference>
<comment type="caution">
    <text evidence="2">The sequence shown here is derived from an EMBL/GenBank/DDBJ whole genome shotgun (WGS) entry which is preliminary data.</text>
</comment>
<dbReference type="PANTHER" id="PTHR43685:SF2">
    <property type="entry name" value="GLYCOSYLTRANSFERASE 2-LIKE DOMAIN-CONTAINING PROTEIN"/>
    <property type="match status" value="1"/>
</dbReference>
<evidence type="ECO:0000259" key="1">
    <source>
        <dbReference type="Pfam" id="PF00535"/>
    </source>
</evidence>
<proteinExistence type="predicted"/>
<reference evidence="2 3" key="1">
    <citation type="submission" date="2024-07" db="EMBL/GenBank/DDBJ databases">
        <authorList>
            <person name="Thanompreechachai J."/>
            <person name="Duangmal K."/>
        </authorList>
    </citation>
    <scope>NUCLEOTIDE SEQUENCE [LARGE SCALE GENOMIC DNA]</scope>
    <source>
        <strain evidence="2 3">TBRC 1896</strain>
    </source>
</reference>
<protein>
    <submittedName>
        <fullName evidence="2">Glycosyltransferase family 2 protein</fullName>
        <ecNumber evidence="2">2.4.-.-</ecNumber>
    </submittedName>
</protein>
<sequence>MSAPDRPTVTVIVPVHDGVELLRGCLASLRAQTYPAELVDVVVVDNNSTEDVASALPAGDPRFRLLSETRKGSYAARNKGLESATGEVIAFTDADCSPHPDWLERGVAALSATPRADMVAGAIALRFEHGAARTGPEVYEEQHSFKQDWYLAERKFGATANVLTWRATLDRVGVFDASLQSRGDAQWGQRVAAAGLRQRYAADAVVDHPARASLSEIISKQLRVARGHVDVDLVDDPRVRHFAGVGASHLKLALSTPVTIWRRPPTPDRLRTLRYLGVFTAIRAIYVGQSARGVATVAWGARSSRRVRRT</sequence>
<feature type="domain" description="Glycosyltransferase 2-like" evidence="1">
    <location>
        <begin position="10"/>
        <end position="138"/>
    </location>
</feature>
<keyword evidence="2" id="KW-0808">Transferase</keyword>
<dbReference type="EC" id="2.4.-.-" evidence="2"/>
<dbReference type="InterPro" id="IPR001173">
    <property type="entry name" value="Glyco_trans_2-like"/>
</dbReference>
<dbReference type="InterPro" id="IPR050834">
    <property type="entry name" value="Glycosyltransf_2"/>
</dbReference>
<dbReference type="GO" id="GO:0016757">
    <property type="term" value="F:glycosyltransferase activity"/>
    <property type="evidence" value="ECO:0007669"/>
    <property type="project" value="UniProtKB-KW"/>
</dbReference>
<name>A0ABV4HXV8_9ACTN</name>
<evidence type="ECO:0000313" key="2">
    <source>
        <dbReference type="EMBL" id="MEZ0491256.1"/>
    </source>
</evidence>
<gene>
    <name evidence="2" type="ORF">AB2L28_03290</name>
</gene>
<evidence type="ECO:0000313" key="3">
    <source>
        <dbReference type="Proteomes" id="UP001566476"/>
    </source>
</evidence>
<dbReference type="Gene3D" id="3.90.550.10">
    <property type="entry name" value="Spore Coat Polysaccharide Biosynthesis Protein SpsA, Chain A"/>
    <property type="match status" value="1"/>
</dbReference>
<dbReference type="CDD" id="cd00761">
    <property type="entry name" value="Glyco_tranf_GTA_type"/>
    <property type="match status" value="1"/>
</dbReference>
<keyword evidence="2" id="KW-0328">Glycosyltransferase</keyword>
<keyword evidence="3" id="KW-1185">Reference proteome</keyword>
<dbReference type="Pfam" id="PF00535">
    <property type="entry name" value="Glycos_transf_2"/>
    <property type="match status" value="1"/>
</dbReference>
<dbReference type="EMBL" id="JBGGTQ010000002">
    <property type="protein sequence ID" value="MEZ0491256.1"/>
    <property type="molecule type" value="Genomic_DNA"/>
</dbReference>
<dbReference type="SUPFAM" id="SSF53448">
    <property type="entry name" value="Nucleotide-diphospho-sugar transferases"/>
    <property type="match status" value="1"/>
</dbReference>
<dbReference type="Proteomes" id="UP001566476">
    <property type="component" value="Unassembled WGS sequence"/>
</dbReference>
<accession>A0ABV4HXV8</accession>
<organism evidence="2 3">
    <name type="scientific">Kineococcus mangrovi</name>
    <dbReference type="NCBI Taxonomy" id="1660183"/>
    <lineage>
        <taxon>Bacteria</taxon>
        <taxon>Bacillati</taxon>
        <taxon>Actinomycetota</taxon>
        <taxon>Actinomycetes</taxon>
        <taxon>Kineosporiales</taxon>
        <taxon>Kineosporiaceae</taxon>
        <taxon>Kineococcus</taxon>
    </lineage>
</organism>
<dbReference type="RefSeq" id="WP_370717311.1">
    <property type="nucleotide sequence ID" value="NZ_JBGGTQ010000002.1"/>
</dbReference>
<dbReference type="PANTHER" id="PTHR43685">
    <property type="entry name" value="GLYCOSYLTRANSFERASE"/>
    <property type="match status" value="1"/>
</dbReference>